<feature type="site" description="Involved in the stabilization of negative charge on the oxyanion by the formation of the oxyanion hole" evidence="6">
    <location>
        <position position="132"/>
    </location>
</feature>
<dbReference type="STRING" id="1480694.DC28_04025"/>
<dbReference type="PANTHER" id="PTHR23100">
    <property type="entry name" value="ARGININE BIOSYNTHESIS BIFUNCTIONAL PROTEIN ARGJ"/>
    <property type="match status" value="1"/>
</dbReference>
<evidence type="ECO:0000256" key="2">
    <source>
        <dbReference type="ARBA" id="ARBA00011475"/>
    </source>
</evidence>
<comment type="subunit">
    <text evidence="2 6">Heterotetramer of two alpha and two beta chains.</text>
</comment>
<comment type="subcellular location">
    <subcellularLocation>
        <location evidence="6">Cytoplasm</location>
    </subcellularLocation>
</comment>
<sequence length="427" mass="45936">MSTNYHEQDYLEALKTRGVMPEGFKAGTASLSFIPSERPTQEPYRMNMGCVLLDQPTHSVAGVFTRNAFPGAPVIIGRQRIADAGPVSGLLVNNKIANVSTKTGVEDARHLSNRLCTAAGLPEHSVFPVSTGIIGWSLPVPDMEEALPQLTASLQGEQLLPVAQAMMTTDRYPKLRRVPLGDGSLVGLAKGAGMIEPNMGTMLIFLLTDVAFDRQEGQQVLQQVVDRTFNCISVDGDQSTSDMCLLLGSGCKGRVGRNELEKALGELCSSLAEDIVRNGEGTSHVIKLTVLGRKSFDEARGIGKAVINSPLVKTAIYGNDPNVGRILGAAGDYLGNNDLPVDAGKLTITIGGQTVFDRGSFTLDKKKEALLADYYTDAAMNPRLKGYPEHDRSVEITLDFHQGDAKALVLGSDLSNEYVHENADYRS</sequence>
<dbReference type="HAMAP" id="MF_01106">
    <property type="entry name" value="ArgJ"/>
    <property type="match status" value="1"/>
</dbReference>
<evidence type="ECO:0000313" key="8">
    <source>
        <dbReference type="Proteomes" id="UP000029692"/>
    </source>
</evidence>
<feature type="active site" description="Nucleophile" evidence="6">
    <location>
        <position position="201"/>
    </location>
</feature>
<keyword evidence="6" id="KW-0028">Amino-acid biosynthesis</keyword>
<feature type="site" description="Cleavage; by autolysis" evidence="6">
    <location>
        <begin position="200"/>
        <end position="201"/>
    </location>
</feature>
<feature type="binding site" evidence="6">
    <location>
        <position position="201"/>
    </location>
    <ligand>
        <name>substrate</name>
    </ligand>
</feature>
<evidence type="ECO:0000256" key="3">
    <source>
        <dbReference type="ARBA" id="ARBA00022679"/>
    </source>
</evidence>
<dbReference type="InterPro" id="IPR042195">
    <property type="entry name" value="ArgJ_beta_C"/>
</dbReference>
<feature type="binding site" evidence="6">
    <location>
        <position position="280"/>
    </location>
    <ligand>
        <name>substrate</name>
    </ligand>
</feature>
<dbReference type="OrthoDB" id="9804242at2"/>
<dbReference type="InterPro" id="IPR002813">
    <property type="entry name" value="Arg_biosynth_ArgJ"/>
</dbReference>
<feature type="chain" id="PRO_5023316274" description="Arginine biosynthesis bifunctional protein ArgJ alpha chain" evidence="6">
    <location>
        <begin position="1"/>
        <end position="200"/>
    </location>
</feature>
<dbReference type="GO" id="GO:0004358">
    <property type="term" value="F:L-glutamate N-acetyltransferase activity, acting on acetyl-L-ornithine as donor"/>
    <property type="evidence" value="ECO:0007669"/>
    <property type="project" value="UniProtKB-UniRule"/>
</dbReference>
<accession>A0A098R3X7</accession>
<comment type="catalytic activity">
    <reaction evidence="6">
        <text>N(2)-acetyl-L-ornithine + L-glutamate = N-acetyl-L-glutamate + L-ornithine</text>
        <dbReference type="Rhea" id="RHEA:15349"/>
        <dbReference type="ChEBI" id="CHEBI:29985"/>
        <dbReference type="ChEBI" id="CHEBI:44337"/>
        <dbReference type="ChEBI" id="CHEBI:46911"/>
        <dbReference type="ChEBI" id="CHEBI:57805"/>
        <dbReference type="EC" id="2.3.1.35"/>
    </reaction>
</comment>
<evidence type="ECO:0000256" key="5">
    <source>
        <dbReference type="ARBA" id="ARBA00023315"/>
    </source>
</evidence>
<evidence type="ECO:0000256" key="6">
    <source>
        <dbReference type="HAMAP-Rule" id="MF_01106"/>
    </source>
</evidence>
<gene>
    <name evidence="6" type="primary">argJ</name>
    <name evidence="7" type="ORF">DC28_04025</name>
</gene>
<comment type="function">
    <text evidence="6">Catalyzes two activities which are involved in the cyclic version of arginine biosynthesis: the synthesis of N-acetylglutamate from glutamate and acetyl-CoA as the acetyl donor, and of ornithine by transacetylation between N(2)-acetylornithine and glutamate.</text>
</comment>
<dbReference type="GO" id="GO:0006592">
    <property type="term" value="P:ornithine biosynthetic process"/>
    <property type="evidence" value="ECO:0007669"/>
    <property type="project" value="TreeGrafter"/>
</dbReference>
<dbReference type="Gene3D" id="3.60.70.12">
    <property type="entry name" value="L-amino peptidase D-ALA esterase/amidase"/>
    <property type="match status" value="1"/>
</dbReference>
<comment type="pathway">
    <text evidence="6">Amino-acid biosynthesis; L-arginine biosynthesis; L-ornithine and N-acetyl-L-glutamate from L-glutamate and N(2)-acetyl-L-ornithine (cyclic): step 1/1.</text>
</comment>
<protein>
    <recommendedName>
        <fullName evidence="6">Arginine biosynthesis bifunctional protein ArgJ</fullName>
    </recommendedName>
    <domain>
        <recommendedName>
            <fullName evidence="6">Glutamate N-acetyltransferase</fullName>
            <ecNumber evidence="6">2.3.1.35</ecNumber>
        </recommendedName>
        <alternativeName>
            <fullName evidence="6">Ornithine acetyltransferase</fullName>
            <shortName evidence="6">OATase</shortName>
        </alternativeName>
        <alternativeName>
            <fullName evidence="6">Ornithine transacetylase</fullName>
        </alternativeName>
    </domain>
    <domain>
        <recommendedName>
            <fullName evidence="6">Amino-acid acetyltransferase</fullName>
            <ecNumber evidence="6">2.3.1.1</ecNumber>
        </recommendedName>
        <alternativeName>
            <fullName evidence="6">N-acetylglutamate synthase</fullName>
            <shortName evidence="6">AGSase</shortName>
        </alternativeName>
    </domain>
    <component>
        <recommendedName>
            <fullName evidence="6">Arginine biosynthesis bifunctional protein ArgJ alpha chain</fullName>
        </recommendedName>
    </component>
    <component>
        <recommendedName>
            <fullName evidence="6">Arginine biosynthesis bifunctional protein ArgJ beta chain</fullName>
        </recommendedName>
    </component>
</protein>
<dbReference type="GO" id="GO:0004042">
    <property type="term" value="F:L-glutamate N-acetyltransferase activity"/>
    <property type="evidence" value="ECO:0007669"/>
    <property type="project" value="UniProtKB-UniRule"/>
</dbReference>
<keyword evidence="5 6" id="KW-0012">Acyltransferase</keyword>
<dbReference type="GO" id="GO:0006526">
    <property type="term" value="P:L-arginine biosynthetic process"/>
    <property type="evidence" value="ECO:0007669"/>
    <property type="project" value="UniProtKB-UniRule"/>
</dbReference>
<reference evidence="7 8" key="1">
    <citation type="submission" date="2014-05" db="EMBL/GenBank/DDBJ databases">
        <title>De novo Genome Sequence of Spirocheata sp.</title>
        <authorList>
            <person name="Shivani Y."/>
            <person name="Subhash Y."/>
            <person name="Tushar L."/>
            <person name="Sasikala C."/>
            <person name="Ramana C.V."/>
        </authorList>
    </citation>
    <scope>NUCLEOTIDE SEQUENCE [LARGE SCALE GENOMIC DNA]</scope>
    <source>
        <strain evidence="7 8">JC230</strain>
    </source>
</reference>
<dbReference type="InterPro" id="IPR016117">
    <property type="entry name" value="ArgJ-like_dom_sf"/>
</dbReference>
<comment type="similarity">
    <text evidence="1 6">Belongs to the ArgJ family.</text>
</comment>
<dbReference type="Pfam" id="PF01960">
    <property type="entry name" value="ArgJ"/>
    <property type="match status" value="1"/>
</dbReference>
<comment type="catalytic activity">
    <reaction evidence="6">
        <text>L-glutamate + acetyl-CoA = N-acetyl-L-glutamate + CoA + H(+)</text>
        <dbReference type="Rhea" id="RHEA:24292"/>
        <dbReference type="ChEBI" id="CHEBI:15378"/>
        <dbReference type="ChEBI" id="CHEBI:29985"/>
        <dbReference type="ChEBI" id="CHEBI:44337"/>
        <dbReference type="ChEBI" id="CHEBI:57287"/>
        <dbReference type="ChEBI" id="CHEBI:57288"/>
        <dbReference type="EC" id="2.3.1.1"/>
    </reaction>
</comment>
<keyword evidence="6" id="KW-0055">Arginine biosynthesis</keyword>
<dbReference type="Gene3D" id="3.10.20.340">
    <property type="entry name" value="ArgJ beta chain, C-terminal domain"/>
    <property type="match status" value="1"/>
</dbReference>
<feature type="binding site" evidence="6">
    <location>
        <position position="422"/>
    </location>
    <ligand>
        <name>substrate</name>
    </ligand>
</feature>
<dbReference type="GO" id="GO:0005737">
    <property type="term" value="C:cytoplasm"/>
    <property type="evidence" value="ECO:0007669"/>
    <property type="project" value="UniProtKB-SubCell"/>
</dbReference>
<dbReference type="AlphaFoldDB" id="A0A098R3X7"/>
<dbReference type="CDD" id="cd02152">
    <property type="entry name" value="OAT"/>
    <property type="match status" value="1"/>
</dbReference>
<name>A0A098R3X7_9SPIO</name>
<dbReference type="Proteomes" id="UP000029692">
    <property type="component" value="Unassembled WGS sequence"/>
</dbReference>
<keyword evidence="6" id="KW-0511">Multifunctional enzyme</keyword>
<keyword evidence="3 6" id="KW-0808">Transferase</keyword>
<proteinExistence type="inferred from homology"/>
<dbReference type="eggNOG" id="COG1364">
    <property type="taxonomic scope" value="Bacteria"/>
</dbReference>
<dbReference type="RefSeq" id="WP_037546152.1">
    <property type="nucleotide sequence ID" value="NZ_JNUP01000029.1"/>
</dbReference>
<comment type="caution">
    <text evidence="7">The sequence shown here is derived from an EMBL/GenBank/DDBJ whole genome shotgun (WGS) entry which is preliminary data.</text>
</comment>
<dbReference type="UniPathway" id="UPA00068">
    <property type="reaction ID" value="UER00106"/>
</dbReference>
<evidence type="ECO:0000256" key="4">
    <source>
        <dbReference type="ARBA" id="ARBA00022813"/>
    </source>
</evidence>
<keyword evidence="8" id="KW-1185">Reference proteome</keyword>
<feature type="binding site" evidence="6">
    <location>
        <position position="427"/>
    </location>
    <ligand>
        <name>substrate</name>
    </ligand>
</feature>
<keyword evidence="4 6" id="KW-0068">Autocatalytic cleavage</keyword>
<dbReference type="EMBL" id="JNUP01000029">
    <property type="protein sequence ID" value="KGE73437.1"/>
    <property type="molecule type" value="Genomic_DNA"/>
</dbReference>
<organism evidence="7 8">
    <name type="scientific">Spirochaeta lutea</name>
    <dbReference type="NCBI Taxonomy" id="1480694"/>
    <lineage>
        <taxon>Bacteria</taxon>
        <taxon>Pseudomonadati</taxon>
        <taxon>Spirochaetota</taxon>
        <taxon>Spirochaetia</taxon>
        <taxon>Spirochaetales</taxon>
        <taxon>Spirochaetaceae</taxon>
        <taxon>Spirochaeta</taxon>
    </lineage>
</organism>
<dbReference type="PANTHER" id="PTHR23100:SF0">
    <property type="entry name" value="ARGININE BIOSYNTHESIS BIFUNCTIONAL PROTEIN ARGJ, MITOCHONDRIAL"/>
    <property type="match status" value="1"/>
</dbReference>
<comment type="pathway">
    <text evidence="6">Amino-acid biosynthesis; L-arginine biosynthesis; N(2)-acetyl-L-ornithine from L-glutamate: step 1/4.</text>
</comment>
<keyword evidence="6" id="KW-0963">Cytoplasm</keyword>
<feature type="chain" id="PRO_5023316273" description="Arginine biosynthesis bifunctional protein ArgJ beta chain" evidence="6">
    <location>
        <begin position="201"/>
        <end position="427"/>
    </location>
</feature>
<dbReference type="SUPFAM" id="SSF56266">
    <property type="entry name" value="DmpA/ArgJ-like"/>
    <property type="match status" value="1"/>
</dbReference>
<evidence type="ECO:0000256" key="1">
    <source>
        <dbReference type="ARBA" id="ARBA00006774"/>
    </source>
</evidence>
<feature type="binding site" evidence="6">
    <location>
        <position position="168"/>
    </location>
    <ligand>
        <name>substrate</name>
    </ligand>
</feature>
<dbReference type="EC" id="2.3.1.1" evidence="6"/>
<feature type="site" description="Involved in the stabilization of negative charge on the oxyanion by the formation of the oxyanion hole" evidence="6">
    <location>
        <position position="131"/>
    </location>
</feature>
<feature type="binding site" evidence="6">
    <location>
        <position position="190"/>
    </location>
    <ligand>
        <name>substrate</name>
    </ligand>
</feature>
<dbReference type="EC" id="2.3.1.35" evidence="6"/>
<evidence type="ECO:0000313" key="7">
    <source>
        <dbReference type="EMBL" id="KGE73437.1"/>
    </source>
</evidence>